<feature type="transmembrane region" description="Helical" evidence="1">
    <location>
        <begin position="101"/>
        <end position="121"/>
    </location>
</feature>
<dbReference type="NCBIfam" id="TIGR00697">
    <property type="entry name" value="queuosine precursor transporter"/>
    <property type="match status" value="1"/>
</dbReference>
<evidence type="ECO:0000313" key="2">
    <source>
        <dbReference type="EMBL" id="QIN80735.1"/>
    </source>
</evidence>
<keyword evidence="3" id="KW-1185">Reference proteome</keyword>
<dbReference type="PANTHER" id="PTHR34300:SF2">
    <property type="entry name" value="QUEUOSINE PRECURSOR TRANSPORTER-RELATED"/>
    <property type="match status" value="1"/>
</dbReference>
<dbReference type="Pfam" id="PF02592">
    <property type="entry name" value="Vut_1"/>
    <property type="match status" value="1"/>
</dbReference>
<dbReference type="EMBL" id="CP045121">
    <property type="protein sequence ID" value="QIN80735.1"/>
    <property type="molecule type" value="Genomic_DNA"/>
</dbReference>
<keyword evidence="1" id="KW-0813">Transport</keyword>
<name>A0A6G8Q2R4_9ACTN</name>
<keyword evidence="1" id="KW-1133">Transmembrane helix</keyword>
<feature type="transmembrane region" description="Helical" evidence="1">
    <location>
        <begin position="58"/>
        <end position="81"/>
    </location>
</feature>
<accession>A0A6G8Q2R4</accession>
<protein>
    <recommendedName>
        <fullName evidence="1">Probable queuosine precursor transporter</fullName>
        <shortName evidence="1">Q precursor transporter</shortName>
    </recommendedName>
</protein>
<sequence length="216" mass="23276">MVVVAVFVTCLVVANVTAVKLVGVFGLVLDAGTLIFPLSYIFGDILTEVYGFRAARRVIWLAFLCNLLAVGVISLAGALPPAPIWEGQEAYETILGYAPRLLAASFVAYLVGELANSFVLAKLKVATEGRHLWARTIGSTLVGQGLDSAIFVTLAFAGTIPTSALIPIILTQWVLKSAYEALATPFTYLVVNRLKRREGVDVYDRDTSFNPLPLGR</sequence>
<keyword evidence="1" id="KW-0812">Transmembrane</keyword>
<comment type="similarity">
    <text evidence="1">Belongs to the vitamin uptake transporter (VUT/ECF) (TC 2.A.88) family. Q precursor transporter subfamily.</text>
</comment>
<keyword evidence="1" id="KW-1003">Cell membrane</keyword>
<dbReference type="GO" id="GO:0022857">
    <property type="term" value="F:transmembrane transporter activity"/>
    <property type="evidence" value="ECO:0007669"/>
    <property type="project" value="UniProtKB-UniRule"/>
</dbReference>
<evidence type="ECO:0000313" key="3">
    <source>
        <dbReference type="Proteomes" id="UP000502706"/>
    </source>
</evidence>
<feature type="transmembrane region" description="Helical" evidence="1">
    <location>
        <begin position="28"/>
        <end position="46"/>
    </location>
</feature>
<gene>
    <name evidence="2" type="ORF">GBA65_08955</name>
</gene>
<dbReference type="Proteomes" id="UP000502706">
    <property type="component" value="Chromosome"/>
</dbReference>
<evidence type="ECO:0000256" key="1">
    <source>
        <dbReference type="HAMAP-Rule" id="MF_02088"/>
    </source>
</evidence>
<dbReference type="GO" id="GO:0005886">
    <property type="term" value="C:plasma membrane"/>
    <property type="evidence" value="ECO:0007669"/>
    <property type="project" value="UniProtKB-SubCell"/>
</dbReference>
<dbReference type="PANTHER" id="PTHR34300">
    <property type="entry name" value="QUEUOSINE PRECURSOR TRANSPORTER-RELATED"/>
    <property type="match status" value="1"/>
</dbReference>
<organism evidence="2 3">
    <name type="scientific">Rubrobacter marinus</name>
    <dbReference type="NCBI Taxonomy" id="2653852"/>
    <lineage>
        <taxon>Bacteria</taxon>
        <taxon>Bacillati</taxon>
        <taxon>Actinomycetota</taxon>
        <taxon>Rubrobacteria</taxon>
        <taxon>Rubrobacterales</taxon>
        <taxon>Rubrobacteraceae</taxon>
        <taxon>Rubrobacter</taxon>
    </lineage>
</organism>
<dbReference type="KEGG" id="rmar:GBA65_08955"/>
<comment type="caution">
    <text evidence="1">Lacks conserved residue(s) required for the propagation of feature annotation.</text>
</comment>
<keyword evidence="1" id="KW-0472">Membrane</keyword>
<dbReference type="HAMAP" id="MF_02088">
    <property type="entry name" value="Q_prec_transport"/>
    <property type="match status" value="1"/>
</dbReference>
<comment type="function">
    <text evidence="1">Involved in the import of queuosine (Q) precursors, required for Q precursor salvage.</text>
</comment>
<dbReference type="AlphaFoldDB" id="A0A6G8Q2R4"/>
<dbReference type="InterPro" id="IPR003744">
    <property type="entry name" value="YhhQ"/>
</dbReference>
<comment type="subcellular location">
    <subcellularLocation>
        <location evidence="1">Cell membrane</location>
        <topology evidence="1">Multi-pass membrane protein</topology>
    </subcellularLocation>
</comment>
<proteinExistence type="inferred from homology"/>
<reference evidence="2 3" key="1">
    <citation type="submission" date="2019-10" db="EMBL/GenBank/DDBJ databases">
        <title>Rubrobacter sp nov SCSIO 52915 isolated from a deep-sea sediment in the South China Sea.</title>
        <authorList>
            <person name="Chen R.W."/>
        </authorList>
    </citation>
    <scope>NUCLEOTIDE SEQUENCE [LARGE SCALE GENOMIC DNA]</scope>
    <source>
        <strain evidence="2 3">SCSIO 52915</strain>
    </source>
</reference>